<keyword evidence="7 9" id="KW-0472">Membrane</keyword>
<evidence type="ECO:0000256" key="8">
    <source>
        <dbReference type="SAM" id="MobiDB-lite"/>
    </source>
</evidence>
<evidence type="ECO:0000256" key="9">
    <source>
        <dbReference type="SAM" id="Phobius"/>
    </source>
</evidence>
<keyword evidence="11" id="KW-1185">Reference proteome</keyword>
<comment type="similarity">
    <text evidence="2">Belongs to the binding-protein-dependent transport system permease family. FecCD subfamily.</text>
</comment>
<feature type="transmembrane region" description="Helical" evidence="9">
    <location>
        <begin position="240"/>
        <end position="261"/>
    </location>
</feature>
<feature type="transmembrane region" description="Helical" evidence="9">
    <location>
        <begin position="170"/>
        <end position="188"/>
    </location>
</feature>
<keyword evidence="6 9" id="KW-1133">Transmembrane helix</keyword>
<evidence type="ECO:0000256" key="2">
    <source>
        <dbReference type="ARBA" id="ARBA00007935"/>
    </source>
</evidence>
<dbReference type="FunFam" id="1.10.3470.10:FF:000001">
    <property type="entry name" value="Vitamin B12 ABC transporter permease BtuC"/>
    <property type="match status" value="1"/>
</dbReference>
<keyword evidence="5 9" id="KW-0812">Transmembrane</keyword>
<dbReference type="RefSeq" id="WP_158956576.1">
    <property type="nucleotide sequence ID" value="NZ_CP046915.1"/>
</dbReference>
<dbReference type="EMBL" id="CP046915">
    <property type="protein sequence ID" value="QGZ65783.1"/>
    <property type="molecule type" value="Genomic_DNA"/>
</dbReference>
<sequence length="385" mass="39385">MHAEDSVRPAMPKSPLRMTPAQATALATRRPRTPFVLAALGVLLACAVIAGVCLGAYPVSPMTLWHALLAGNLEAGAQGDRSALVLLELRLPRVALGVLLGAGFGAAGSALQALLRNPLADPGLIGVSSGAALGASLLIVFGAFVVPHLALSLPMSTAVSQIVEGGQATALAAFAGAVGVTLVVYRLAVSNGRVVLPILLLAGVAANALAGAVIGMLAYVATDAQLRSLTFWSLGSLADARWSTLGAITPFVFAGVSMIAVHTRELNAMQLGELDAHYLGVPVRRVKNTILLAVALAISALVSCTGQIGFIGLVAPHCIRLLCGPDQRVVLLGSMLLGALITVVADLIARIVVAPAEIPLGVLTALIGAPFFIFLLVRGRRQFGL</sequence>
<dbReference type="OrthoDB" id="9782305at2"/>
<proteinExistence type="inferred from homology"/>
<evidence type="ECO:0000256" key="5">
    <source>
        <dbReference type="ARBA" id="ARBA00022692"/>
    </source>
</evidence>
<dbReference type="PANTHER" id="PTHR30472:SF25">
    <property type="entry name" value="ABC TRANSPORTER PERMEASE PROTEIN MJ0876-RELATED"/>
    <property type="match status" value="1"/>
</dbReference>
<feature type="transmembrane region" description="Helical" evidence="9">
    <location>
        <begin position="35"/>
        <end position="57"/>
    </location>
</feature>
<evidence type="ECO:0000256" key="6">
    <source>
        <dbReference type="ARBA" id="ARBA00022989"/>
    </source>
</evidence>
<evidence type="ECO:0000256" key="4">
    <source>
        <dbReference type="ARBA" id="ARBA00022475"/>
    </source>
</evidence>
<dbReference type="Pfam" id="PF01032">
    <property type="entry name" value="FecCD"/>
    <property type="match status" value="1"/>
</dbReference>
<evidence type="ECO:0000256" key="7">
    <source>
        <dbReference type="ARBA" id="ARBA00023136"/>
    </source>
</evidence>
<feature type="transmembrane region" description="Helical" evidence="9">
    <location>
        <begin position="329"/>
        <end position="352"/>
    </location>
</feature>
<keyword evidence="3" id="KW-0813">Transport</keyword>
<evidence type="ECO:0000256" key="3">
    <source>
        <dbReference type="ARBA" id="ARBA00022448"/>
    </source>
</evidence>
<dbReference type="CDD" id="cd06550">
    <property type="entry name" value="TM_ABC_iron-siderophores_like"/>
    <property type="match status" value="1"/>
</dbReference>
<dbReference type="KEGG" id="pacs:FAZ98_27130"/>
<evidence type="ECO:0000256" key="1">
    <source>
        <dbReference type="ARBA" id="ARBA00004651"/>
    </source>
</evidence>
<dbReference type="InterPro" id="IPR037294">
    <property type="entry name" value="ABC_BtuC-like"/>
</dbReference>
<comment type="subcellular location">
    <subcellularLocation>
        <location evidence="1">Cell membrane</location>
        <topology evidence="1">Multi-pass membrane protein</topology>
    </subcellularLocation>
</comment>
<dbReference type="GO" id="GO:0033214">
    <property type="term" value="P:siderophore-iron import into cell"/>
    <property type="evidence" value="ECO:0007669"/>
    <property type="project" value="TreeGrafter"/>
</dbReference>
<feature type="transmembrane region" description="Helical" evidence="9">
    <location>
        <begin position="94"/>
        <end position="115"/>
    </location>
</feature>
<reference evidence="10 11" key="1">
    <citation type="submission" date="2019-12" db="EMBL/GenBank/DDBJ databases">
        <title>Paraburkholderia acidiphila 7Q-K02 sp. nov and Paraburkholderia acidisoli DHF22 sp. nov., two strains isolated from forest soil.</title>
        <authorList>
            <person name="Gao Z."/>
            <person name="Qiu L."/>
        </authorList>
    </citation>
    <scope>NUCLEOTIDE SEQUENCE [LARGE SCALE GENOMIC DNA]</scope>
    <source>
        <strain evidence="10 11">DHF22</strain>
    </source>
</reference>
<dbReference type="SUPFAM" id="SSF81345">
    <property type="entry name" value="ABC transporter involved in vitamin B12 uptake, BtuC"/>
    <property type="match status" value="1"/>
</dbReference>
<accession>A0A7Z2JJ29</accession>
<dbReference type="GO" id="GO:0022857">
    <property type="term" value="F:transmembrane transporter activity"/>
    <property type="evidence" value="ECO:0007669"/>
    <property type="project" value="InterPro"/>
</dbReference>
<feature type="region of interest" description="Disordered" evidence="8">
    <location>
        <begin position="1"/>
        <end position="22"/>
    </location>
</feature>
<dbReference type="AlphaFoldDB" id="A0A7Z2JJ29"/>
<gene>
    <name evidence="10" type="ORF">FAZ98_27130</name>
</gene>
<feature type="transmembrane region" description="Helical" evidence="9">
    <location>
        <begin position="127"/>
        <end position="150"/>
    </location>
</feature>
<feature type="transmembrane region" description="Helical" evidence="9">
    <location>
        <begin position="358"/>
        <end position="377"/>
    </location>
</feature>
<evidence type="ECO:0000313" key="11">
    <source>
        <dbReference type="Proteomes" id="UP000433577"/>
    </source>
</evidence>
<evidence type="ECO:0000313" key="10">
    <source>
        <dbReference type="EMBL" id="QGZ65783.1"/>
    </source>
</evidence>
<protein>
    <submittedName>
        <fullName evidence="10">Iron chelate uptake ABC transporter family permease subunit</fullName>
    </submittedName>
</protein>
<organism evidence="10 11">
    <name type="scientific">Paraburkholderia acidisoli</name>
    <dbReference type="NCBI Taxonomy" id="2571748"/>
    <lineage>
        <taxon>Bacteria</taxon>
        <taxon>Pseudomonadati</taxon>
        <taxon>Pseudomonadota</taxon>
        <taxon>Betaproteobacteria</taxon>
        <taxon>Burkholderiales</taxon>
        <taxon>Burkholderiaceae</taxon>
        <taxon>Paraburkholderia</taxon>
    </lineage>
</organism>
<dbReference type="GO" id="GO:0005886">
    <property type="term" value="C:plasma membrane"/>
    <property type="evidence" value="ECO:0007669"/>
    <property type="project" value="UniProtKB-SubCell"/>
</dbReference>
<name>A0A7Z2JJ29_9BURK</name>
<dbReference type="InterPro" id="IPR000522">
    <property type="entry name" value="ABC_transptr_permease_BtuC"/>
</dbReference>
<dbReference type="PANTHER" id="PTHR30472">
    <property type="entry name" value="FERRIC ENTEROBACTIN TRANSPORT SYSTEM PERMEASE PROTEIN"/>
    <property type="match status" value="1"/>
</dbReference>
<keyword evidence="4" id="KW-1003">Cell membrane</keyword>
<dbReference type="Proteomes" id="UP000433577">
    <property type="component" value="Chromosome 3"/>
</dbReference>
<dbReference type="Gene3D" id="1.10.3470.10">
    <property type="entry name" value="ABC transporter involved in vitamin B12 uptake, BtuC"/>
    <property type="match status" value="1"/>
</dbReference>
<feature type="transmembrane region" description="Helical" evidence="9">
    <location>
        <begin position="195"/>
        <end position="220"/>
    </location>
</feature>